<feature type="transmembrane region" description="Helical" evidence="6">
    <location>
        <begin position="304"/>
        <end position="324"/>
    </location>
</feature>
<evidence type="ECO:0000313" key="8">
    <source>
        <dbReference type="Proteomes" id="UP000051295"/>
    </source>
</evidence>
<gene>
    <name evidence="7" type="ORF">XM53_12850</name>
</gene>
<dbReference type="GO" id="GO:0055085">
    <property type="term" value="P:transmembrane transport"/>
    <property type="evidence" value="ECO:0007669"/>
    <property type="project" value="InterPro"/>
</dbReference>
<feature type="transmembrane region" description="Helical" evidence="6">
    <location>
        <begin position="12"/>
        <end position="32"/>
    </location>
</feature>
<evidence type="ECO:0000256" key="1">
    <source>
        <dbReference type="ARBA" id="ARBA00004651"/>
    </source>
</evidence>
<feature type="transmembrane region" description="Helical" evidence="6">
    <location>
        <begin position="97"/>
        <end position="120"/>
    </location>
</feature>
<accession>A0A0T5NTF2</accession>
<evidence type="ECO:0000256" key="5">
    <source>
        <dbReference type="ARBA" id="ARBA00023136"/>
    </source>
</evidence>
<feature type="transmembrane region" description="Helical" evidence="6">
    <location>
        <begin position="132"/>
        <end position="150"/>
    </location>
</feature>
<keyword evidence="2" id="KW-1003">Cell membrane</keyword>
<protein>
    <submittedName>
        <fullName evidence="7">Permease</fullName>
    </submittedName>
</protein>
<dbReference type="GO" id="GO:0015920">
    <property type="term" value="P:lipopolysaccharide transport"/>
    <property type="evidence" value="ECO:0007669"/>
    <property type="project" value="TreeGrafter"/>
</dbReference>
<dbReference type="GO" id="GO:0043190">
    <property type="term" value="C:ATP-binding cassette (ABC) transporter complex"/>
    <property type="evidence" value="ECO:0007669"/>
    <property type="project" value="InterPro"/>
</dbReference>
<evidence type="ECO:0000256" key="2">
    <source>
        <dbReference type="ARBA" id="ARBA00022475"/>
    </source>
</evidence>
<dbReference type="Proteomes" id="UP000051295">
    <property type="component" value="Unassembled WGS sequence"/>
</dbReference>
<evidence type="ECO:0000256" key="3">
    <source>
        <dbReference type="ARBA" id="ARBA00022692"/>
    </source>
</evidence>
<dbReference type="EMBL" id="LAXJ01000012">
    <property type="protein sequence ID" value="KRS12202.1"/>
    <property type="molecule type" value="Genomic_DNA"/>
</dbReference>
<organism evidence="7 8">
    <name type="scientific">Roseovarius atlanticus</name>
    <dbReference type="NCBI Taxonomy" id="1641875"/>
    <lineage>
        <taxon>Bacteria</taxon>
        <taxon>Pseudomonadati</taxon>
        <taxon>Pseudomonadota</taxon>
        <taxon>Alphaproteobacteria</taxon>
        <taxon>Rhodobacterales</taxon>
        <taxon>Roseobacteraceae</taxon>
        <taxon>Roseovarius</taxon>
    </lineage>
</organism>
<dbReference type="InterPro" id="IPR005495">
    <property type="entry name" value="LptG/LptF_permease"/>
</dbReference>
<dbReference type="PANTHER" id="PTHR33529:SF2">
    <property type="entry name" value="LIPOPOLYSACCHARIDE EXPORT SYSTEM PERMEASE PROTEIN LPTG"/>
    <property type="match status" value="1"/>
</dbReference>
<evidence type="ECO:0000256" key="6">
    <source>
        <dbReference type="SAM" id="Phobius"/>
    </source>
</evidence>
<feature type="transmembrane region" description="Helical" evidence="6">
    <location>
        <begin position="280"/>
        <end position="298"/>
    </location>
</feature>
<name>A0A0T5NTF2_9RHOB</name>
<comment type="subcellular location">
    <subcellularLocation>
        <location evidence="1">Cell membrane</location>
        <topology evidence="1">Multi-pass membrane protein</topology>
    </subcellularLocation>
</comment>
<dbReference type="PANTHER" id="PTHR33529">
    <property type="entry name" value="SLR0882 PROTEIN-RELATED"/>
    <property type="match status" value="1"/>
</dbReference>
<feature type="transmembrane region" description="Helical" evidence="6">
    <location>
        <begin position="336"/>
        <end position="358"/>
    </location>
</feature>
<keyword evidence="8" id="KW-1185">Reference proteome</keyword>
<reference evidence="7 8" key="1">
    <citation type="submission" date="2015-04" db="EMBL/GenBank/DDBJ databases">
        <title>The draft genome sequence of Roseovarius sp.R12b.</title>
        <authorList>
            <person name="Li G."/>
            <person name="Lai Q."/>
            <person name="Shao Z."/>
            <person name="Yan P."/>
        </authorList>
    </citation>
    <scope>NUCLEOTIDE SEQUENCE [LARGE SCALE GENOMIC DNA]</scope>
    <source>
        <strain evidence="7 8">R12B</strain>
    </source>
</reference>
<keyword evidence="3 6" id="KW-0812">Transmembrane</keyword>
<evidence type="ECO:0000313" key="7">
    <source>
        <dbReference type="EMBL" id="KRS12202.1"/>
    </source>
</evidence>
<keyword evidence="5 6" id="KW-0472">Membrane</keyword>
<dbReference type="PATRIC" id="fig|1641875.4.peg.365"/>
<dbReference type="RefSeq" id="WP_057793934.1">
    <property type="nucleotide sequence ID" value="NZ_LAXJ01000012.1"/>
</dbReference>
<keyword evidence="4 6" id="KW-1133">Transmembrane helix</keyword>
<comment type="caution">
    <text evidence="7">The sequence shown here is derived from an EMBL/GenBank/DDBJ whole genome shotgun (WGS) entry which is preliminary data.</text>
</comment>
<dbReference type="STRING" id="1641875.XM53_12850"/>
<dbReference type="OrthoDB" id="9798468at2"/>
<dbReference type="AlphaFoldDB" id="A0A0T5NTF2"/>
<sequence>MILHYYFARKFLWTFLAIAAVFVILLALIDLVDELQDFPNLPFMDVLGVVLLNVPHANYEILPLVVILSAVALYLRLARSSELVVVRAAGRSALRSLAAPITVAALIGILSITMLNPLVAAASKRYNDVVNTYMGGGTSVLAIASEGLWLRQGSAEGQTVIHAARASSDVTTLYEATFINFSPEGDPERRIVAETATLAAGQWELKNAKIWELTLGQNPEASAREVAQLDLPSALTQDRIIDSFGKPEYISLWDLPGFINQLEEAGFSARRYAVWFQMELSRPLFLVALVMVAAAFTMRHARLSNTGISVLIAVMLGFTLHYIRNFAQILGENGQIPVYLAAWAPPVASFMLAAGILLHMEDG</sequence>
<dbReference type="Pfam" id="PF03739">
    <property type="entry name" value="LptF_LptG"/>
    <property type="match status" value="1"/>
</dbReference>
<dbReference type="NCBIfam" id="TIGR04408">
    <property type="entry name" value="LptG_lptG"/>
    <property type="match status" value="1"/>
</dbReference>
<evidence type="ECO:0000256" key="4">
    <source>
        <dbReference type="ARBA" id="ARBA00022989"/>
    </source>
</evidence>
<dbReference type="InterPro" id="IPR030923">
    <property type="entry name" value="LptG"/>
</dbReference>
<proteinExistence type="predicted"/>